<keyword evidence="1" id="KW-1133">Transmembrane helix</keyword>
<dbReference type="Pfam" id="PF00892">
    <property type="entry name" value="EamA"/>
    <property type="match status" value="2"/>
</dbReference>
<sequence>MSQSSRQAILYMVSAMLFFTLMDASVKALAPRIGVIPSLWARYTGQMVLVLILVLPRLRHVARTRYPRLQLLRSLMLMGATWFFFIGISRIPLTDASALMAVNPVLITLGAALFLGEALGPRRILGIAIALVGAAIILRPGTGLFQSAALFPLAAAACYSTYALLTRRVGPDEDVWTSLLYTGLVGTVLLSALVPAYWQPPDARAWGLIMLVVGFGTMGQLSLIRAFSQGEAAMLAPYAYCGLGFAAVWSAIFFGEYPDTWTVLGALVIAGAGLYVWHREMHSR</sequence>
<evidence type="ECO:0000256" key="1">
    <source>
        <dbReference type="SAM" id="Phobius"/>
    </source>
</evidence>
<dbReference type="PANTHER" id="PTHR22911">
    <property type="entry name" value="ACYL-MALONYL CONDENSING ENZYME-RELATED"/>
    <property type="match status" value="1"/>
</dbReference>
<dbReference type="SUPFAM" id="SSF103481">
    <property type="entry name" value="Multidrug resistance efflux transporter EmrE"/>
    <property type="match status" value="2"/>
</dbReference>
<feature type="transmembrane region" description="Helical" evidence="1">
    <location>
        <begin position="148"/>
        <end position="166"/>
    </location>
</feature>
<name>A0ABT3ALJ3_9RHOB</name>
<feature type="transmembrane region" description="Helical" evidence="1">
    <location>
        <begin position="70"/>
        <end position="91"/>
    </location>
</feature>
<evidence type="ECO:0000313" key="4">
    <source>
        <dbReference type="Proteomes" id="UP001320899"/>
    </source>
</evidence>
<dbReference type="RefSeq" id="WP_263829296.1">
    <property type="nucleotide sequence ID" value="NZ_JAOWLB010000010.1"/>
</dbReference>
<feature type="transmembrane region" description="Helical" evidence="1">
    <location>
        <begin position="123"/>
        <end position="142"/>
    </location>
</feature>
<evidence type="ECO:0000259" key="2">
    <source>
        <dbReference type="Pfam" id="PF00892"/>
    </source>
</evidence>
<feature type="transmembrane region" description="Helical" evidence="1">
    <location>
        <begin position="40"/>
        <end position="58"/>
    </location>
</feature>
<protein>
    <submittedName>
        <fullName evidence="3">DMT family transporter</fullName>
    </submittedName>
</protein>
<feature type="transmembrane region" description="Helical" evidence="1">
    <location>
        <begin position="260"/>
        <end position="277"/>
    </location>
</feature>
<feature type="transmembrane region" description="Helical" evidence="1">
    <location>
        <begin position="178"/>
        <end position="198"/>
    </location>
</feature>
<feature type="transmembrane region" description="Helical" evidence="1">
    <location>
        <begin position="204"/>
        <end position="223"/>
    </location>
</feature>
<evidence type="ECO:0000313" key="3">
    <source>
        <dbReference type="EMBL" id="MCV2889557.1"/>
    </source>
</evidence>
<dbReference type="Gene3D" id="1.10.3730.20">
    <property type="match status" value="1"/>
</dbReference>
<dbReference type="PANTHER" id="PTHR22911:SF103">
    <property type="entry name" value="BLR2811 PROTEIN"/>
    <property type="match status" value="1"/>
</dbReference>
<proteinExistence type="predicted"/>
<dbReference type="InterPro" id="IPR037185">
    <property type="entry name" value="EmrE-like"/>
</dbReference>
<keyword evidence="4" id="KW-1185">Reference proteome</keyword>
<feature type="transmembrane region" description="Helical" evidence="1">
    <location>
        <begin position="235"/>
        <end position="254"/>
    </location>
</feature>
<accession>A0ABT3ALJ3</accession>
<dbReference type="Proteomes" id="UP001320899">
    <property type="component" value="Unassembled WGS sequence"/>
</dbReference>
<gene>
    <name evidence="3" type="ORF">OE747_14525</name>
</gene>
<feature type="transmembrane region" description="Helical" evidence="1">
    <location>
        <begin position="97"/>
        <end position="116"/>
    </location>
</feature>
<dbReference type="InterPro" id="IPR000620">
    <property type="entry name" value="EamA_dom"/>
</dbReference>
<feature type="domain" description="EamA" evidence="2">
    <location>
        <begin position="148"/>
        <end position="271"/>
    </location>
</feature>
<organism evidence="3 4">
    <name type="scientific">Ruegeria aquimaris</name>
    <dbReference type="NCBI Taxonomy" id="2984333"/>
    <lineage>
        <taxon>Bacteria</taxon>
        <taxon>Pseudomonadati</taxon>
        <taxon>Pseudomonadota</taxon>
        <taxon>Alphaproteobacteria</taxon>
        <taxon>Rhodobacterales</taxon>
        <taxon>Roseobacteraceae</taxon>
        <taxon>Ruegeria</taxon>
    </lineage>
</organism>
<comment type="caution">
    <text evidence="3">The sequence shown here is derived from an EMBL/GenBank/DDBJ whole genome shotgun (WGS) entry which is preliminary data.</text>
</comment>
<keyword evidence="1" id="KW-0812">Transmembrane</keyword>
<reference evidence="3 4" key="1">
    <citation type="submission" date="2022-10" db="EMBL/GenBank/DDBJ databases">
        <title>Ruegeria sp. nov., isolated from ocean surface sediments.</title>
        <authorList>
            <person name="He W."/>
            <person name="Xue H.-P."/>
            <person name="Zhang D.-F."/>
        </authorList>
    </citation>
    <scope>NUCLEOTIDE SEQUENCE [LARGE SCALE GENOMIC DNA]</scope>
    <source>
        <strain evidence="3 4">XHP0148</strain>
    </source>
</reference>
<feature type="domain" description="EamA" evidence="2">
    <location>
        <begin position="8"/>
        <end position="138"/>
    </location>
</feature>
<dbReference type="EMBL" id="JAOWLB010000010">
    <property type="protein sequence ID" value="MCV2889557.1"/>
    <property type="molecule type" value="Genomic_DNA"/>
</dbReference>
<keyword evidence="1" id="KW-0472">Membrane</keyword>